<protein>
    <submittedName>
        <fullName evidence="1">Uncharacterized protein</fullName>
    </submittedName>
</protein>
<gene>
    <name evidence="1" type="ORF">NDU88_002248</name>
</gene>
<accession>A0AAV7LF61</accession>
<reference evidence="1" key="1">
    <citation type="journal article" date="2022" name="bioRxiv">
        <title>Sequencing and chromosome-scale assembly of the giantPleurodeles waltlgenome.</title>
        <authorList>
            <person name="Brown T."/>
            <person name="Elewa A."/>
            <person name="Iarovenko S."/>
            <person name="Subramanian E."/>
            <person name="Araus A.J."/>
            <person name="Petzold A."/>
            <person name="Susuki M."/>
            <person name="Suzuki K.-i.T."/>
            <person name="Hayashi T."/>
            <person name="Toyoda A."/>
            <person name="Oliveira C."/>
            <person name="Osipova E."/>
            <person name="Leigh N.D."/>
            <person name="Simon A."/>
            <person name="Yun M.H."/>
        </authorList>
    </citation>
    <scope>NUCLEOTIDE SEQUENCE</scope>
    <source>
        <strain evidence="1">20211129_DDA</strain>
        <tissue evidence="1">Liver</tissue>
    </source>
</reference>
<proteinExistence type="predicted"/>
<dbReference type="Proteomes" id="UP001066276">
    <property type="component" value="Chromosome 11"/>
</dbReference>
<evidence type="ECO:0000313" key="1">
    <source>
        <dbReference type="EMBL" id="KAJ1089095.1"/>
    </source>
</evidence>
<evidence type="ECO:0000313" key="2">
    <source>
        <dbReference type="Proteomes" id="UP001066276"/>
    </source>
</evidence>
<organism evidence="1 2">
    <name type="scientific">Pleurodeles waltl</name>
    <name type="common">Iberian ribbed newt</name>
    <dbReference type="NCBI Taxonomy" id="8319"/>
    <lineage>
        <taxon>Eukaryota</taxon>
        <taxon>Metazoa</taxon>
        <taxon>Chordata</taxon>
        <taxon>Craniata</taxon>
        <taxon>Vertebrata</taxon>
        <taxon>Euteleostomi</taxon>
        <taxon>Amphibia</taxon>
        <taxon>Batrachia</taxon>
        <taxon>Caudata</taxon>
        <taxon>Salamandroidea</taxon>
        <taxon>Salamandridae</taxon>
        <taxon>Pleurodelinae</taxon>
        <taxon>Pleurodeles</taxon>
    </lineage>
</organism>
<name>A0AAV7LF61_PLEWA</name>
<dbReference type="EMBL" id="JANPWB010000015">
    <property type="protein sequence ID" value="KAJ1089095.1"/>
    <property type="molecule type" value="Genomic_DNA"/>
</dbReference>
<sequence length="267" mass="29171">MDSRLTASGSLRKGEKIKITICGQARDNTKVVCMVSVAMRISPVAPEKSPGRLLDRADGDDQQMKENNVAIIHKAVVKSGNVAHKEVDSQMKSGHIRLGDTTVPGRQGKVGVLEQTPDPSLKLLPLRHWAFGSEFCRALLVLLILPPRRCPLANRLVFSEAVSQLWPVYSSAITCDPSSTDATEDSRPDTAMGCVLQEISAVGRCLEAMNSKITDRSADSKSTRVDVAGFQDKVTYLDHRLHTVKSSIAALPDDQAELQFLQHESRT</sequence>
<comment type="caution">
    <text evidence="1">The sequence shown here is derived from an EMBL/GenBank/DDBJ whole genome shotgun (WGS) entry which is preliminary data.</text>
</comment>
<keyword evidence="2" id="KW-1185">Reference proteome</keyword>
<dbReference type="AlphaFoldDB" id="A0AAV7LF61"/>